<keyword evidence="3" id="KW-0227">DNA damage</keyword>
<evidence type="ECO:0000256" key="5">
    <source>
        <dbReference type="ARBA" id="ARBA00023204"/>
    </source>
</evidence>
<evidence type="ECO:0000256" key="7">
    <source>
        <dbReference type="SAM" id="MobiDB-lite"/>
    </source>
</evidence>
<keyword evidence="1" id="KW-0540">Nuclease</keyword>
<evidence type="ECO:0000313" key="8">
    <source>
        <dbReference type="EMBL" id="GAA5043890.1"/>
    </source>
</evidence>
<sequence>MDDVKPSSPGVSARMSRQASKDTNAELAVRRLLHAAGLRYRVEYPVPGMARRRIDVAFTRAKVAVLIDGCFWHGCPQHATQPRANAEWWRTKLDRNMARDRETTEHLTAAGWTVLRFWEHEDPHVVVAQVAAAVGRRPAERTGRLEAWGG</sequence>
<dbReference type="Proteomes" id="UP001500124">
    <property type="component" value="Unassembled WGS sequence"/>
</dbReference>
<reference evidence="9" key="1">
    <citation type="journal article" date="2019" name="Int. J. Syst. Evol. Microbiol.">
        <title>The Global Catalogue of Microorganisms (GCM) 10K type strain sequencing project: providing services to taxonomists for standard genome sequencing and annotation.</title>
        <authorList>
            <consortium name="The Broad Institute Genomics Platform"/>
            <consortium name="The Broad Institute Genome Sequencing Center for Infectious Disease"/>
            <person name="Wu L."/>
            <person name="Ma J."/>
        </authorList>
    </citation>
    <scope>NUCLEOTIDE SEQUENCE [LARGE SCALE GENOMIC DNA]</scope>
    <source>
        <strain evidence="9">JCM 18410</strain>
    </source>
</reference>
<dbReference type="Gene3D" id="3.40.960.10">
    <property type="entry name" value="VSR Endonuclease"/>
    <property type="match status" value="1"/>
</dbReference>
<dbReference type="SUPFAM" id="SSF52980">
    <property type="entry name" value="Restriction endonuclease-like"/>
    <property type="match status" value="1"/>
</dbReference>
<dbReference type="EMBL" id="BAABKC010000009">
    <property type="protein sequence ID" value="GAA5043890.1"/>
    <property type="molecule type" value="Genomic_DNA"/>
</dbReference>
<protein>
    <submittedName>
        <fullName evidence="8">Very short patch repair endonuclease</fullName>
    </submittedName>
</protein>
<evidence type="ECO:0000256" key="3">
    <source>
        <dbReference type="ARBA" id="ARBA00022763"/>
    </source>
</evidence>
<dbReference type="CDD" id="cd00221">
    <property type="entry name" value="Vsr"/>
    <property type="match status" value="1"/>
</dbReference>
<dbReference type="Pfam" id="PF03852">
    <property type="entry name" value="Vsr"/>
    <property type="match status" value="1"/>
</dbReference>
<feature type="region of interest" description="Disordered" evidence="7">
    <location>
        <begin position="1"/>
        <end position="22"/>
    </location>
</feature>
<keyword evidence="5" id="KW-0234">DNA repair</keyword>
<comment type="similarity">
    <text evidence="6">Belongs to the Vsr family.</text>
</comment>
<dbReference type="InterPro" id="IPR011335">
    <property type="entry name" value="Restrct_endonuc-II-like"/>
</dbReference>
<evidence type="ECO:0000256" key="6">
    <source>
        <dbReference type="ARBA" id="ARBA00029466"/>
    </source>
</evidence>
<keyword evidence="4" id="KW-0378">Hydrolase</keyword>
<name>A0ABP9JWV0_9ACTN</name>
<keyword evidence="2 8" id="KW-0255">Endonuclease</keyword>
<organism evidence="8 9">
    <name type="scientific">Streptomyces similanensis</name>
    <dbReference type="NCBI Taxonomy" id="1274988"/>
    <lineage>
        <taxon>Bacteria</taxon>
        <taxon>Bacillati</taxon>
        <taxon>Actinomycetota</taxon>
        <taxon>Actinomycetes</taxon>
        <taxon>Kitasatosporales</taxon>
        <taxon>Streptomycetaceae</taxon>
        <taxon>Streptomyces</taxon>
    </lineage>
</organism>
<evidence type="ECO:0000256" key="4">
    <source>
        <dbReference type="ARBA" id="ARBA00022801"/>
    </source>
</evidence>
<comment type="caution">
    <text evidence="8">The sequence shown here is derived from an EMBL/GenBank/DDBJ whole genome shotgun (WGS) entry which is preliminary data.</text>
</comment>
<keyword evidence="9" id="KW-1185">Reference proteome</keyword>
<evidence type="ECO:0000313" key="9">
    <source>
        <dbReference type="Proteomes" id="UP001500124"/>
    </source>
</evidence>
<dbReference type="NCBIfam" id="TIGR00632">
    <property type="entry name" value="vsr"/>
    <property type="match status" value="1"/>
</dbReference>
<dbReference type="GO" id="GO:0004519">
    <property type="term" value="F:endonuclease activity"/>
    <property type="evidence" value="ECO:0007669"/>
    <property type="project" value="UniProtKB-KW"/>
</dbReference>
<evidence type="ECO:0000256" key="1">
    <source>
        <dbReference type="ARBA" id="ARBA00022722"/>
    </source>
</evidence>
<dbReference type="InterPro" id="IPR004603">
    <property type="entry name" value="DNA_mismatch_endonuc_vsr"/>
</dbReference>
<evidence type="ECO:0000256" key="2">
    <source>
        <dbReference type="ARBA" id="ARBA00022759"/>
    </source>
</evidence>
<accession>A0ABP9JWV0</accession>
<gene>
    <name evidence="8" type="ORF">GCM10023336_05810</name>
</gene>
<proteinExistence type="inferred from homology"/>